<evidence type="ECO:0000256" key="11">
    <source>
        <dbReference type="ARBA" id="ARBA00023125"/>
    </source>
</evidence>
<evidence type="ECO:0000256" key="14">
    <source>
        <dbReference type="RuleBase" id="RU004165"/>
    </source>
</evidence>
<keyword evidence="5" id="KW-0808">Transferase</keyword>
<comment type="similarity">
    <text evidence="2 14">Belongs to the thymidine kinase family.</text>
</comment>
<evidence type="ECO:0000256" key="4">
    <source>
        <dbReference type="ARBA" id="ARBA00022634"/>
    </source>
</evidence>
<dbReference type="CDD" id="cd00167">
    <property type="entry name" value="SANT"/>
    <property type="match status" value="1"/>
</dbReference>
<sequence length="532" mass="59584">MGRHSCCYKQKLRKGLWSPEEDEKLLTHITNHGHGCWSSVPKLAEEENLIVELHAALGNRWSQIASRLPGRTDNEIKNLWNSSIKKKLKQRGIDPNTHKPISELESFSDKDKPTTGNNKISGNDHKSPSSSSATNQDFFIERPSEFSDYFGFQKLNFNSNLGLSVTTDTSLCSIIPPQFSSGNMVGSVFQTPVCVKPSISLPPDNNSSSPVGDHVKLAAPNWEFQTNNNTSNFFDNGGFSWSIPNSSTSSSQVKANHNLEEIKWSEYLNTPFFIGNTVQSQSSQPIYIKSETDYLANVSNMTDPWSQTQNENTAETSDVFSKDLQRMAVSFDTILNSSQSSETVSLLRIFFHICDEILVRIITVLMISLYLRSFSVMLQTRASKGAYDHQPSHLRFGFDEYVNRLDVIGIDKAQFFGDLYEFCRQAADKEDKTVIVAGLDGDFKRRRFGSVLDLIPIADTVTKLMSRCEVCGKRALLTMRKTEEKETELIGGAEVYMPVCRSHYVCVQSVLETARAVLDSSSNKHDVVASLL</sequence>
<keyword evidence="6" id="KW-0677">Repeat</keyword>
<dbReference type="PROSITE" id="PS00603">
    <property type="entry name" value="TK_CELLULAR_TYPE"/>
    <property type="match status" value="1"/>
</dbReference>
<dbReference type="GO" id="GO:0004797">
    <property type="term" value="F:thymidine kinase activity"/>
    <property type="evidence" value="ECO:0007669"/>
    <property type="project" value="UniProtKB-EC"/>
</dbReference>
<evidence type="ECO:0000256" key="6">
    <source>
        <dbReference type="ARBA" id="ARBA00022737"/>
    </source>
</evidence>
<dbReference type="SUPFAM" id="SSF52540">
    <property type="entry name" value="P-loop containing nucleoside triphosphate hydrolases"/>
    <property type="match status" value="1"/>
</dbReference>
<dbReference type="GO" id="GO:0005634">
    <property type="term" value="C:nucleus"/>
    <property type="evidence" value="ECO:0007669"/>
    <property type="project" value="UniProtKB-SubCell"/>
</dbReference>
<evidence type="ECO:0000256" key="3">
    <source>
        <dbReference type="ARBA" id="ARBA00012118"/>
    </source>
</evidence>
<dbReference type="EMBL" id="LR999451">
    <property type="protein sequence ID" value="CAE5956985.1"/>
    <property type="molecule type" value="Genomic_DNA"/>
</dbReference>
<evidence type="ECO:0000256" key="1">
    <source>
        <dbReference type="ARBA" id="ARBA00004123"/>
    </source>
</evidence>
<dbReference type="FunFam" id="1.10.10.60:FF:000394">
    <property type="entry name" value="MYB transcription factor"/>
    <property type="match status" value="1"/>
</dbReference>
<dbReference type="Gene3D" id="3.30.60.20">
    <property type="match status" value="1"/>
</dbReference>
<dbReference type="SUPFAM" id="SSF46689">
    <property type="entry name" value="Homeodomain-like"/>
    <property type="match status" value="1"/>
</dbReference>
<evidence type="ECO:0000256" key="10">
    <source>
        <dbReference type="ARBA" id="ARBA00023015"/>
    </source>
</evidence>
<dbReference type="GO" id="GO:0071897">
    <property type="term" value="P:DNA biosynthetic process"/>
    <property type="evidence" value="ECO:0007669"/>
    <property type="project" value="UniProtKB-KW"/>
</dbReference>
<evidence type="ECO:0000256" key="8">
    <source>
        <dbReference type="ARBA" id="ARBA00022777"/>
    </source>
</evidence>
<organism evidence="18 19">
    <name type="scientific">Arabidopsis arenosa</name>
    <name type="common">Sand rock-cress</name>
    <name type="synonym">Cardaminopsis arenosa</name>
    <dbReference type="NCBI Taxonomy" id="38785"/>
    <lineage>
        <taxon>Eukaryota</taxon>
        <taxon>Viridiplantae</taxon>
        <taxon>Streptophyta</taxon>
        <taxon>Embryophyta</taxon>
        <taxon>Tracheophyta</taxon>
        <taxon>Spermatophyta</taxon>
        <taxon>Magnoliopsida</taxon>
        <taxon>eudicotyledons</taxon>
        <taxon>Gunneridae</taxon>
        <taxon>Pentapetalae</taxon>
        <taxon>rosids</taxon>
        <taxon>malvids</taxon>
        <taxon>Brassicales</taxon>
        <taxon>Brassicaceae</taxon>
        <taxon>Camelineae</taxon>
        <taxon>Arabidopsis</taxon>
    </lineage>
</organism>
<evidence type="ECO:0000256" key="12">
    <source>
        <dbReference type="ARBA" id="ARBA00023163"/>
    </source>
</evidence>
<evidence type="ECO:0000256" key="13">
    <source>
        <dbReference type="ARBA" id="ARBA00023242"/>
    </source>
</evidence>
<dbReference type="EC" id="2.7.1.21" evidence="3"/>
<evidence type="ECO:0000259" key="16">
    <source>
        <dbReference type="PROSITE" id="PS50090"/>
    </source>
</evidence>
<dbReference type="InterPro" id="IPR001267">
    <property type="entry name" value="Thymidine_kinase"/>
</dbReference>
<dbReference type="Pfam" id="PF00249">
    <property type="entry name" value="Myb_DNA-binding"/>
    <property type="match status" value="2"/>
</dbReference>
<keyword evidence="4" id="KW-0237">DNA synthesis</keyword>
<evidence type="ECO:0000256" key="2">
    <source>
        <dbReference type="ARBA" id="ARBA00007587"/>
    </source>
</evidence>
<keyword evidence="19" id="KW-1185">Reference proteome</keyword>
<comment type="subcellular location">
    <subcellularLocation>
        <location evidence="1">Nucleus</location>
    </subcellularLocation>
</comment>
<dbReference type="InterPro" id="IPR009057">
    <property type="entry name" value="Homeodomain-like_sf"/>
</dbReference>
<keyword evidence="12" id="KW-0804">Transcription</keyword>
<protein>
    <recommendedName>
        <fullName evidence="3">thymidine kinase</fullName>
        <ecNumber evidence="3">2.7.1.21</ecNumber>
    </recommendedName>
</protein>
<dbReference type="Proteomes" id="UP000682877">
    <property type="component" value="Chromosome 1"/>
</dbReference>
<proteinExistence type="inferred from homology"/>
<evidence type="ECO:0000256" key="7">
    <source>
        <dbReference type="ARBA" id="ARBA00022741"/>
    </source>
</evidence>
<dbReference type="InterPro" id="IPR027417">
    <property type="entry name" value="P-loop_NTPase"/>
</dbReference>
<dbReference type="InterPro" id="IPR020633">
    <property type="entry name" value="Thymidine_kinase_CS"/>
</dbReference>
<evidence type="ECO:0000313" key="19">
    <source>
        <dbReference type="Proteomes" id="UP000682877"/>
    </source>
</evidence>
<evidence type="ECO:0000256" key="5">
    <source>
        <dbReference type="ARBA" id="ARBA00022679"/>
    </source>
</evidence>
<feature type="domain" description="Myb-like" evidence="16">
    <location>
        <begin position="9"/>
        <end position="84"/>
    </location>
</feature>
<evidence type="ECO:0000259" key="17">
    <source>
        <dbReference type="PROSITE" id="PS51294"/>
    </source>
</evidence>
<keyword evidence="9" id="KW-0067">ATP-binding</keyword>
<keyword evidence="7" id="KW-0547">Nucleotide-binding</keyword>
<dbReference type="Pfam" id="PF00265">
    <property type="entry name" value="TK"/>
    <property type="match status" value="1"/>
</dbReference>
<dbReference type="Gene3D" id="3.40.50.300">
    <property type="entry name" value="P-loop containing nucleotide triphosphate hydrolases"/>
    <property type="match status" value="1"/>
</dbReference>
<dbReference type="GO" id="GO:0005524">
    <property type="term" value="F:ATP binding"/>
    <property type="evidence" value="ECO:0007669"/>
    <property type="project" value="UniProtKB-KW"/>
</dbReference>
<evidence type="ECO:0000313" key="18">
    <source>
        <dbReference type="EMBL" id="CAE5956985.1"/>
    </source>
</evidence>
<name>A0A8S1ZCG0_ARAAE</name>
<dbReference type="SUPFAM" id="SSF57716">
    <property type="entry name" value="Glucocorticoid receptor-like (DNA-binding domain)"/>
    <property type="match status" value="1"/>
</dbReference>
<dbReference type="FunFam" id="3.30.60.20:FF:000051">
    <property type="entry name" value="Thymidine kinase"/>
    <property type="match status" value="1"/>
</dbReference>
<feature type="region of interest" description="Disordered" evidence="15">
    <location>
        <begin position="87"/>
        <end position="135"/>
    </location>
</feature>
<dbReference type="PANTHER" id="PTHR11441:SF0">
    <property type="entry name" value="THYMIDINE KINASE, CYTOSOLIC"/>
    <property type="match status" value="1"/>
</dbReference>
<accession>A0A8S1ZCG0</accession>
<keyword evidence="13" id="KW-0539">Nucleus</keyword>
<reference evidence="18" key="1">
    <citation type="submission" date="2021-01" db="EMBL/GenBank/DDBJ databases">
        <authorList>
            <person name="Bezrukov I."/>
        </authorList>
    </citation>
    <scope>NUCLEOTIDE SEQUENCE</scope>
</reference>
<dbReference type="PANTHER" id="PTHR11441">
    <property type="entry name" value="THYMIDINE KINASE"/>
    <property type="match status" value="1"/>
</dbReference>
<dbReference type="InterPro" id="IPR001005">
    <property type="entry name" value="SANT/Myb"/>
</dbReference>
<keyword evidence="8" id="KW-0418">Kinase</keyword>
<dbReference type="PROSITE" id="PS50090">
    <property type="entry name" value="MYB_LIKE"/>
    <property type="match status" value="1"/>
</dbReference>
<gene>
    <name evidence="18" type="ORF">AARE701A_LOCUS734</name>
</gene>
<dbReference type="SMART" id="SM00717">
    <property type="entry name" value="SANT"/>
    <property type="match status" value="1"/>
</dbReference>
<evidence type="ECO:0000256" key="9">
    <source>
        <dbReference type="ARBA" id="ARBA00022840"/>
    </source>
</evidence>
<feature type="domain" description="HTH myb-type" evidence="17">
    <location>
        <begin position="45"/>
        <end position="88"/>
    </location>
</feature>
<dbReference type="Gene3D" id="1.10.10.60">
    <property type="entry name" value="Homeodomain-like"/>
    <property type="match status" value="2"/>
</dbReference>
<dbReference type="GO" id="GO:0046104">
    <property type="term" value="P:thymidine metabolic process"/>
    <property type="evidence" value="ECO:0007669"/>
    <property type="project" value="TreeGrafter"/>
</dbReference>
<dbReference type="GO" id="GO:0000976">
    <property type="term" value="F:transcription cis-regulatory region binding"/>
    <property type="evidence" value="ECO:0007669"/>
    <property type="project" value="UniProtKB-ARBA"/>
</dbReference>
<feature type="domain" description="HTH myb-type" evidence="17">
    <location>
        <begin position="9"/>
        <end position="43"/>
    </location>
</feature>
<keyword evidence="11" id="KW-0238">DNA-binding</keyword>
<keyword evidence="10" id="KW-0805">Transcription regulation</keyword>
<dbReference type="AlphaFoldDB" id="A0A8S1ZCG0"/>
<evidence type="ECO:0000256" key="15">
    <source>
        <dbReference type="SAM" id="MobiDB-lite"/>
    </source>
</evidence>
<dbReference type="PROSITE" id="PS51294">
    <property type="entry name" value="HTH_MYB"/>
    <property type="match status" value="2"/>
</dbReference>
<dbReference type="InterPro" id="IPR017930">
    <property type="entry name" value="Myb_dom"/>
</dbReference>
<feature type="compositionally biased region" description="Basic and acidic residues" evidence="15">
    <location>
        <begin position="96"/>
        <end position="113"/>
    </location>
</feature>